<dbReference type="AlphaFoldDB" id="A0A317CX75"/>
<dbReference type="EMBL" id="QGKS01000485">
    <property type="protein sequence ID" value="PWR07218.1"/>
    <property type="molecule type" value="Genomic_DNA"/>
</dbReference>
<dbReference type="Proteomes" id="UP000246050">
    <property type="component" value="Unassembled WGS sequence"/>
</dbReference>
<dbReference type="Gene3D" id="3.40.50.720">
    <property type="entry name" value="NAD(P)-binding Rossmann-like Domain"/>
    <property type="match status" value="1"/>
</dbReference>
<dbReference type="SUPFAM" id="SSF51735">
    <property type="entry name" value="NAD(P)-binding Rossmann-fold domains"/>
    <property type="match status" value="1"/>
</dbReference>
<dbReference type="InterPro" id="IPR051604">
    <property type="entry name" value="Ergot_Alk_Oxidoreductase"/>
</dbReference>
<evidence type="ECO:0000313" key="2">
    <source>
        <dbReference type="EMBL" id="PWR07218.1"/>
    </source>
</evidence>
<comment type="caution">
    <text evidence="2">The sequence shown here is derived from an EMBL/GenBank/DDBJ whole genome shotgun (WGS) entry which is preliminary data.</text>
</comment>
<dbReference type="OrthoDB" id="116343at2"/>
<dbReference type="PANTHER" id="PTHR43162:SF1">
    <property type="entry name" value="PRESTALK A DIFFERENTIATION PROTEIN A"/>
    <property type="match status" value="1"/>
</dbReference>
<dbReference type="Gene3D" id="3.90.25.10">
    <property type="entry name" value="UDP-galactose 4-epimerase, domain 1"/>
    <property type="match status" value="1"/>
</dbReference>
<proteinExistence type="predicted"/>
<dbReference type="PANTHER" id="PTHR43162">
    <property type="match status" value="1"/>
</dbReference>
<organism evidence="2 3">
    <name type="scientific">Micromonospora sicca</name>
    <dbReference type="NCBI Taxonomy" id="2202420"/>
    <lineage>
        <taxon>Bacteria</taxon>
        <taxon>Bacillati</taxon>
        <taxon>Actinomycetota</taxon>
        <taxon>Actinomycetes</taxon>
        <taxon>Micromonosporales</taxon>
        <taxon>Micromonosporaceae</taxon>
        <taxon>Micromonospora</taxon>
    </lineage>
</organism>
<protein>
    <submittedName>
        <fullName evidence="2">NmrA family transcriptional regulator</fullName>
    </submittedName>
</protein>
<accession>A0A317CX75</accession>
<dbReference type="InterPro" id="IPR036291">
    <property type="entry name" value="NAD(P)-bd_dom_sf"/>
</dbReference>
<dbReference type="RefSeq" id="WP_109805677.1">
    <property type="nucleotide sequence ID" value="NZ_QGKS01000485.1"/>
</dbReference>
<gene>
    <name evidence="2" type="ORF">DKT69_35150</name>
</gene>
<dbReference type="Pfam" id="PF13460">
    <property type="entry name" value="NAD_binding_10"/>
    <property type="match status" value="1"/>
</dbReference>
<reference evidence="2 3" key="1">
    <citation type="submission" date="2018-05" db="EMBL/GenBank/DDBJ databases">
        <title>Micromonosporas from Atacama Desert.</title>
        <authorList>
            <person name="Carro L."/>
            <person name="Golinska P."/>
            <person name="Klenk H.-P."/>
            <person name="Goodfellow M."/>
        </authorList>
    </citation>
    <scope>NUCLEOTIDE SEQUENCE [LARGE SCALE GENOMIC DNA]</scope>
    <source>
        <strain evidence="2 3">4G51</strain>
    </source>
</reference>
<evidence type="ECO:0000313" key="3">
    <source>
        <dbReference type="Proteomes" id="UP000246050"/>
    </source>
</evidence>
<name>A0A317CX75_9ACTN</name>
<sequence length="275" mass="28205">MIVVTGATGNVGRPLVRALAAAGEQVTAVSRQVSAADVPERVRPVAADLAHPPGLKATLDGAEALFLLLTGDLLAGGADLGGILDAARDAGVRRVVLLSSQGVATGRHPAGPEEAVTGSGLDWTVLRPGGFHSNALQWAGTVRAQRLVAAPFGDVALPTVDPADIAAVAAVALREPGHGGATYELTGPEPISPRQQAAAIGRALDEPVRFVEQTAAQARAQLLRFMPEPVVAATLGILGTPSPAEQRVSPDVERVLGRPPRPFAEWALGSVDAFR</sequence>
<dbReference type="InterPro" id="IPR016040">
    <property type="entry name" value="NAD(P)-bd_dom"/>
</dbReference>
<evidence type="ECO:0000259" key="1">
    <source>
        <dbReference type="Pfam" id="PF13460"/>
    </source>
</evidence>
<feature type="domain" description="NAD(P)-binding" evidence="1">
    <location>
        <begin position="6"/>
        <end position="176"/>
    </location>
</feature>